<evidence type="ECO:0000256" key="7">
    <source>
        <dbReference type="ARBA" id="ARBA00035120"/>
    </source>
</evidence>
<dbReference type="RefSeq" id="WP_054971607.1">
    <property type="nucleotide sequence ID" value="NZ_LJCO01000108.1"/>
</dbReference>
<keyword evidence="10" id="KW-0915">Sodium</keyword>
<dbReference type="PANTHER" id="PTHR28259">
    <property type="entry name" value="FLUORIDE EXPORT PROTEIN 1-RELATED"/>
    <property type="match status" value="1"/>
</dbReference>
<gene>
    <name evidence="10" type="primary">fluC</name>
    <name evidence="10" type="synonym">crcB</name>
    <name evidence="11" type="ORF">AN477_23520</name>
</gene>
<comment type="subcellular location">
    <subcellularLocation>
        <location evidence="1 10">Cell membrane</location>
        <topology evidence="1 10">Multi-pass membrane protein</topology>
    </subcellularLocation>
</comment>
<dbReference type="AlphaFoldDB" id="A0A0P9CQK7"/>
<comment type="similarity">
    <text evidence="7 10">Belongs to the fluoride channel Fluc/FEX (TC 1.A.43) family.</text>
</comment>
<comment type="function">
    <text evidence="9 10">Fluoride-specific ion channel. Important for reducing fluoride concentration in the cell, thus reducing its toxicity.</text>
</comment>
<name>A0A0P9CQK7_9BACL</name>
<feature type="transmembrane region" description="Helical" evidence="10">
    <location>
        <begin position="28"/>
        <end position="49"/>
    </location>
</feature>
<comment type="caution">
    <text evidence="11">The sequence shown here is derived from an EMBL/GenBank/DDBJ whole genome shotgun (WGS) entry which is preliminary data.</text>
</comment>
<feature type="binding site" evidence="10">
    <location>
        <position position="72"/>
    </location>
    <ligand>
        <name>Na(+)</name>
        <dbReference type="ChEBI" id="CHEBI:29101"/>
        <note>structural</note>
    </ligand>
</feature>
<dbReference type="HAMAP" id="MF_00454">
    <property type="entry name" value="FluC"/>
    <property type="match status" value="1"/>
</dbReference>
<keyword evidence="3 10" id="KW-0812">Transmembrane</keyword>
<dbReference type="Proteomes" id="UP000050482">
    <property type="component" value="Unassembled WGS sequence"/>
</dbReference>
<feature type="transmembrane region" description="Helical" evidence="10">
    <location>
        <begin position="97"/>
        <end position="123"/>
    </location>
</feature>
<dbReference type="GO" id="GO:0062054">
    <property type="term" value="F:fluoride channel activity"/>
    <property type="evidence" value="ECO:0007669"/>
    <property type="project" value="UniProtKB-UniRule"/>
</dbReference>
<evidence type="ECO:0000256" key="6">
    <source>
        <dbReference type="ARBA" id="ARBA00023303"/>
    </source>
</evidence>
<keyword evidence="6 10" id="KW-0407">Ion channel</keyword>
<evidence type="ECO:0000256" key="10">
    <source>
        <dbReference type="HAMAP-Rule" id="MF_00454"/>
    </source>
</evidence>
<dbReference type="PANTHER" id="PTHR28259:SF1">
    <property type="entry name" value="FLUORIDE EXPORT PROTEIN 1-RELATED"/>
    <property type="match status" value="1"/>
</dbReference>
<keyword evidence="10" id="KW-0479">Metal-binding</keyword>
<keyword evidence="2 10" id="KW-1003">Cell membrane</keyword>
<evidence type="ECO:0000256" key="4">
    <source>
        <dbReference type="ARBA" id="ARBA00022989"/>
    </source>
</evidence>
<dbReference type="STRING" id="471514.AN477_23520"/>
<comment type="activity regulation">
    <text evidence="10">Na(+) is not transported, but it plays an essential structural role and its presence is essential for fluoride channel function.</text>
</comment>
<organism evidence="11 12">
    <name type="scientific">Alicyclobacillus ferrooxydans</name>
    <dbReference type="NCBI Taxonomy" id="471514"/>
    <lineage>
        <taxon>Bacteria</taxon>
        <taxon>Bacillati</taxon>
        <taxon>Bacillota</taxon>
        <taxon>Bacilli</taxon>
        <taxon>Bacillales</taxon>
        <taxon>Alicyclobacillaceae</taxon>
        <taxon>Alicyclobacillus</taxon>
    </lineage>
</organism>
<keyword evidence="12" id="KW-1185">Reference proteome</keyword>
<dbReference type="NCBIfam" id="TIGR00494">
    <property type="entry name" value="crcB"/>
    <property type="match status" value="1"/>
</dbReference>
<keyword evidence="10" id="KW-0813">Transport</keyword>
<evidence type="ECO:0000256" key="8">
    <source>
        <dbReference type="ARBA" id="ARBA00035585"/>
    </source>
</evidence>
<proteinExistence type="inferred from homology"/>
<evidence type="ECO:0000256" key="5">
    <source>
        <dbReference type="ARBA" id="ARBA00023136"/>
    </source>
</evidence>
<reference evidence="11 12" key="1">
    <citation type="submission" date="2015-09" db="EMBL/GenBank/DDBJ databases">
        <title>Draft genome sequence of Alicyclobacillus ferrooxydans DSM 22381.</title>
        <authorList>
            <person name="Hemp J."/>
        </authorList>
    </citation>
    <scope>NUCLEOTIDE SEQUENCE [LARGE SCALE GENOMIC DNA]</scope>
    <source>
        <strain evidence="11 12">TC-34</strain>
    </source>
</reference>
<keyword evidence="10" id="KW-0406">Ion transport</keyword>
<evidence type="ECO:0000256" key="9">
    <source>
        <dbReference type="ARBA" id="ARBA00049940"/>
    </source>
</evidence>
<dbReference type="GO" id="GO:0046872">
    <property type="term" value="F:metal ion binding"/>
    <property type="evidence" value="ECO:0007669"/>
    <property type="project" value="UniProtKB-KW"/>
</dbReference>
<dbReference type="EMBL" id="LJCO01000108">
    <property type="protein sequence ID" value="KPV38987.1"/>
    <property type="molecule type" value="Genomic_DNA"/>
</dbReference>
<dbReference type="InterPro" id="IPR003691">
    <property type="entry name" value="FluC"/>
</dbReference>
<dbReference type="Pfam" id="PF02537">
    <property type="entry name" value="CRCB"/>
    <property type="match status" value="1"/>
</dbReference>
<dbReference type="GO" id="GO:0140114">
    <property type="term" value="P:cellular detoxification of fluoride"/>
    <property type="evidence" value="ECO:0007669"/>
    <property type="project" value="UniProtKB-UniRule"/>
</dbReference>
<dbReference type="GO" id="GO:0005886">
    <property type="term" value="C:plasma membrane"/>
    <property type="evidence" value="ECO:0007669"/>
    <property type="project" value="UniProtKB-SubCell"/>
</dbReference>
<evidence type="ECO:0000256" key="2">
    <source>
        <dbReference type="ARBA" id="ARBA00022475"/>
    </source>
</evidence>
<dbReference type="PATRIC" id="fig|471514.4.peg.2360"/>
<accession>A0A0P9CQK7</accession>
<evidence type="ECO:0000256" key="1">
    <source>
        <dbReference type="ARBA" id="ARBA00004651"/>
    </source>
</evidence>
<feature type="binding site" evidence="10">
    <location>
        <position position="75"/>
    </location>
    <ligand>
        <name>Na(+)</name>
        <dbReference type="ChEBI" id="CHEBI:29101"/>
        <note>structural</note>
    </ligand>
</feature>
<sequence>MKIAAVAAFGFFGALLRFFITENLGTMHGFPTATLFINLTGAFILGWFYTITIQRMYVHPLFRLGLGTGFLGAFTTFSTFAVEMWKLMNAGMDSTAALYVTFTVIGGLLACWIGILAGSWQAYSRRPLQRRSR</sequence>
<feature type="transmembrane region" description="Helical" evidence="10">
    <location>
        <begin position="61"/>
        <end position="85"/>
    </location>
</feature>
<keyword evidence="5 10" id="KW-0472">Membrane</keyword>
<evidence type="ECO:0000256" key="3">
    <source>
        <dbReference type="ARBA" id="ARBA00022692"/>
    </source>
</evidence>
<comment type="catalytic activity">
    <reaction evidence="8">
        <text>fluoride(in) = fluoride(out)</text>
        <dbReference type="Rhea" id="RHEA:76159"/>
        <dbReference type="ChEBI" id="CHEBI:17051"/>
    </reaction>
    <physiologicalReaction direction="left-to-right" evidence="8">
        <dbReference type="Rhea" id="RHEA:76160"/>
    </physiologicalReaction>
</comment>
<keyword evidence="4 10" id="KW-1133">Transmembrane helix</keyword>
<protein>
    <recommendedName>
        <fullName evidence="10">Fluoride-specific ion channel FluC</fullName>
    </recommendedName>
</protein>
<evidence type="ECO:0000313" key="12">
    <source>
        <dbReference type="Proteomes" id="UP000050482"/>
    </source>
</evidence>
<evidence type="ECO:0000313" key="11">
    <source>
        <dbReference type="EMBL" id="KPV38987.1"/>
    </source>
</evidence>